<evidence type="ECO:0000259" key="8">
    <source>
        <dbReference type="Pfam" id="PF08281"/>
    </source>
</evidence>
<dbReference type="PANTHER" id="PTHR43133">
    <property type="entry name" value="RNA POLYMERASE ECF-TYPE SIGMA FACTO"/>
    <property type="match status" value="1"/>
</dbReference>
<dbReference type="OrthoDB" id="9780326at2"/>
<accession>A0A5M6J2L1</accession>
<dbReference type="SUPFAM" id="SSF88946">
    <property type="entry name" value="Sigma2 domain of RNA polymerase sigma factors"/>
    <property type="match status" value="1"/>
</dbReference>
<evidence type="ECO:0000256" key="2">
    <source>
        <dbReference type="ARBA" id="ARBA00023015"/>
    </source>
</evidence>
<evidence type="ECO:0000259" key="7">
    <source>
        <dbReference type="Pfam" id="PF04542"/>
    </source>
</evidence>
<keyword evidence="2 6" id="KW-0805">Transcription regulation</keyword>
<comment type="similarity">
    <text evidence="1 6">Belongs to the sigma-70 factor family. ECF subfamily.</text>
</comment>
<dbReference type="InterPro" id="IPR036388">
    <property type="entry name" value="WH-like_DNA-bd_sf"/>
</dbReference>
<evidence type="ECO:0000313" key="10">
    <source>
        <dbReference type="Proteomes" id="UP000325255"/>
    </source>
</evidence>
<reference evidence="9 10" key="1">
    <citation type="submission" date="2019-09" db="EMBL/GenBank/DDBJ databases">
        <title>Genome sequence of Rhodovastum atsumiense, a diverse member of the Acetobacteraceae family of non-sulfur purple photosynthetic bacteria.</title>
        <authorList>
            <person name="Meyer T."/>
            <person name="Kyndt J."/>
        </authorList>
    </citation>
    <scope>NUCLEOTIDE SEQUENCE [LARGE SCALE GENOMIC DNA]</scope>
    <source>
        <strain evidence="9 10">DSM 21279</strain>
    </source>
</reference>
<evidence type="ECO:0000256" key="6">
    <source>
        <dbReference type="RuleBase" id="RU000716"/>
    </source>
</evidence>
<keyword evidence="5 6" id="KW-0804">Transcription</keyword>
<keyword evidence="10" id="KW-1185">Reference proteome</keyword>
<name>A0A5M6J2L1_9PROT</name>
<proteinExistence type="inferred from homology"/>
<evidence type="ECO:0000256" key="3">
    <source>
        <dbReference type="ARBA" id="ARBA00023082"/>
    </source>
</evidence>
<comment type="caution">
    <text evidence="9">The sequence shown here is derived from an EMBL/GenBank/DDBJ whole genome shotgun (WGS) entry which is preliminary data.</text>
</comment>
<keyword evidence="4 6" id="KW-0238">DNA-binding</keyword>
<dbReference type="Pfam" id="PF04542">
    <property type="entry name" value="Sigma70_r2"/>
    <property type="match status" value="1"/>
</dbReference>
<dbReference type="GO" id="GO:0016987">
    <property type="term" value="F:sigma factor activity"/>
    <property type="evidence" value="ECO:0007669"/>
    <property type="project" value="UniProtKB-KW"/>
</dbReference>
<dbReference type="InterPro" id="IPR039425">
    <property type="entry name" value="RNA_pol_sigma-70-like"/>
</dbReference>
<dbReference type="PANTHER" id="PTHR43133:SF8">
    <property type="entry name" value="RNA POLYMERASE SIGMA FACTOR HI_1459-RELATED"/>
    <property type="match status" value="1"/>
</dbReference>
<dbReference type="Pfam" id="PF08281">
    <property type="entry name" value="Sigma70_r4_2"/>
    <property type="match status" value="1"/>
</dbReference>
<gene>
    <name evidence="9" type="ORF">F1189_03515</name>
</gene>
<dbReference type="InterPro" id="IPR013249">
    <property type="entry name" value="RNA_pol_sigma70_r4_t2"/>
</dbReference>
<feature type="domain" description="RNA polymerase sigma-70 region 2" evidence="7">
    <location>
        <begin position="60"/>
        <end position="126"/>
    </location>
</feature>
<evidence type="ECO:0000256" key="4">
    <source>
        <dbReference type="ARBA" id="ARBA00023125"/>
    </source>
</evidence>
<dbReference type="Gene3D" id="1.10.1740.10">
    <property type="match status" value="1"/>
</dbReference>
<sequence>MGSGFACRSCLEAVWPMVAPCPAIPGRAAVTGLPAYAEASEAELLAWSAGGDRRAFDEIVARHGRFALRVALRLIPDPALAEDVVQDAMLRAWSRAGDFDPRRASFTSWLYRIVVNRCIDQRRRLQLDPLPDDFDQADPAEGAEATLQARERAAALVGALQALPVRQRAAMTLVYDEGLSGAEAGRALGLSAKAVERLLARARAFLRARLLPADE</sequence>
<organism evidence="9 10">
    <name type="scientific">Rhodovastum atsumiense</name>
    <dbReference type="NCBI Taxonomy" id="504468"/>
    <lineage>
        <taxon>Bacteria</taxon>
        <taxon>Pseudomonadati</taxon>
        <taxon>Pseudomonadota</taxon>
        <taxon>Alphaproteobacteria</taxon>
        <taxon>Acetobacterales</taxon>
        <taxon>Acetobacteraceae</taxon>
        <taxon>Rhodovastum</taxon>
    </lineage>
</organism>
<feature type="domain" description="RNA polymerase sigma factor 70 region 4 type 2" evidence="8">
    <location>
        <begin position="155"/>
        <end position="206"/>
    </location>
</feature>
<dbReference type="InterPro" id="IPR000838">
    <property type="entry name" value="RNA_pol_sigma70_ECF_CS"/>
</dbReference>
<dbReference type="GO" id="GO:0003677">
    <property type="term" value="F:DNA binding"/>
    <property type="evidence" value="ECO:0007669"/>
    <property type="project" value="UniProtKB-KW"/>
</dbReference>
<evidence type="ECO:0000313" key="9">
    <source>
        <dbReference type="EMBL" id="KAA5613855.1"/>
    </source>
</evidence>
<keyword evidence="3 6" id="KW-0731">Sigma factor</keyword>
<dbReference type="EMBL" id="VWPK01000004">
    <property type="protein sequence ID" value="KAA5613855.1"/>
    <property type="molecule type" value="Genomic_DNA"/>
</dbReference>
<dbReference type="InterPro" id="IPR013325">
    <property type="entry name" value="RNA_pol_sigma_r2"/>
</dbReference>
<dbReference type="PROSITE" id="PS01063">
    <property type="entry name" value="SIGMA70_ECF"/>
    <property type="match status" value="1"/>
</dbReference>
<dbReference type="GO" id="GO:0006352">
    <property type="term" value="P:DNA-templated transcription initiation"/>
    <property type="evidence" value="ECO:0007669"/>
    <property type="project" value="InterPro"/>
</dbReference>
<dbReference type="AlphaFoldDB" id="A0A5M6J2L1"/>
<dbReference type="InterPro" id="IPR013324">
    <property type="entry name" value="RNA_pol_sigma_r3/r4-like"/>
</dbReference>
<evidence type="ECO:0000256" key="5">
    <source>
        <dbReference type="ARBA" id="ARBA00023163"/>
    </source>
</evidence>
<dbReference type="SUPFAM" id="SSF88659">
    <property type="entry name" value="Sigma3 and sigma4 domains of RNA polymerase sigma factors"/>
    <property type="match status" value="1"/>
</dbReference>
<dbReference type="Gene3D" id="1.10.10.10">
    <property type="entry name" value="Winged helix-like DNA-binding domain superfamily/Winged helix DNA-binding domain"/>
    <property type="match status" value="1"/>
</dbReference>
<protein>
    <recommendedName>
        <fullName evidence="6">RNA polymerase sigma factor</fullName>
    </recommendedName>
</protein>
<dbReference type="InterPro" id="IPR007627">
    <property type="entry name" value="RNA_pol_sigma70_r2"/>
</dbReference>
<evidence type="ECO:0000256" key="1">
    <source>
        <dbReference type="ARBA" id="ARBA00010641"/>
    </source>
</evidence>
<dbReference type="InterPro" id="IPR014284">
    <property type="entry name" value="RNA_pol_sigma-70_dom"/>
</dbReference>
<dbReference type="NCBIfam" id="TIGR02937">
    <property type="entry name" value="sigma70-ECF"/>
    <property type="match status" value="1"/>
</dbReference>
<dbReference type="Proteomes" id="UP000325255">
    <property type="component" value="Unassembled WGS sequence"/>
</dbReference>